<keyword evidence="3 7" id="KW-0456">Lyase</keyword>
<evidence type="ECO:0000259" key="6">
    <source>
        <dbReference type="Pfam" id="PF03328"/>
    </source>
</evidence>
<evidence type="ECO:0000256" key="1">
    <source>
        <dbReference type="ARBA" id="ARBA00005568"/>
    </source>
</evidence>
<dbReference type="InterPro" id="IPR040442">
    <property type="entry name" value="Pyrv_kinase-like_dom_sf"/>
</dbReference>
<feature type="domain" description="HpcH/HpaI aldolase/citrate lyase" evidence="6">
    <location>
        <begin position="96"/>
        <end position="273"/>
    </location>
</feature>
<dbReference type="PANTHER" id="PTHR30502">
    <property type="entry name" value="2-KETO-3-DEOXY-L-RHAMNONATE ALDOLASE"/>
    <property type="match status" value="1"/>
</dbReference>
<evidence type="ECO:0000313" key="7">
    <source>
        <dbReference type="EMBL" id="AMY07766.1"/>
    </source>
</evidence>
<gene>
    <name evidence="7" type="primary">rhmA_1</name>
    <name evidence="7" type="ORF">LuPra_00947</name>
</gene>
<evidence type="ECO:0000256" key="4">
    <source>
        <dbReference type="SAM" id="MobiDB-lite"/>
    </source>
</evidence>
<keyword evidence="8" id="KW-1185">Reference proteome</keyword>
<protein>
    <submittedName>
        <fullName evidence="7">2-keto-3-deoxy-L-rhamnonate aldolase</fullName>
        <ecNumber evidence="7">4.1.2.-</ecNumber>
    </submittedName>
</protein>
<sequence precursor="true">MNGPMRPTTPAPAHPIAVSTKSRTTRLLVLSAALLAAVSVTAAEPAPQIAAPPQAARPGAPPVKAGSQTFNTVIAKLKEGKQVFSNTIIGPDLAVAKKACEGVDFIWIEMQHSTLTWRETQQLIKVIVEAGSIPFVRVPTANEGDIQKATDAGALGIIIPMADSVEEARNAVLFSKFPIGHRDNPNAKPWGHRSSGQMQAPSLWGPGYAVNANNNILVMILIENPHGVGIIDDLLEEVQGIDIVMVASNDFGMHGGDRDGDASYNAREKLVREAVLKRGLVLAGPSSWKDRPGYRLFQGPRDATTTGYEPPPAPPR</sequence>
<dbReference type="InterPro" id="IPR005000">
    <property type="entry name" value="Aldolase/citrate-lyase_domain"/>
</dbReference>
<evidence type="ECO:0000313" key="8">
    <source>
        <dbReference type="Proteomes" id="UP000076079"/>
    </source>
</evidence>
<evidence type="ECO:0000256" key="5">
    <source>
        <dbReference type="SAM" id="SignalP"/>
    </source>
</evidence>
<dbReference type="EC" id="4.1.2.-" evidence="7"/>
<feature type="region of interest" description="Disordered" evidence="4">
    <location>
        <begin position="286"/>
        <end position="316"/>
    </location>
</feature>
<dbReference type="GO" id="GO:0016832">
    <property type="term" value="F:aldehyde-lyase activity"/>
    <property type="evidence" value="ECO:0007669"/>
    <property type="project" value="TreeGrafter"/>
</dbReference>
<evidence type="ECO:0000256" key="3">
    <source>
        <dbReference type="ARBA" id="ARBA00023239"/>
    </source>
</evidence>
<dbReference type="SUPFAM" id="SSF51621">
    <property type="entry name" value="Phosphoenolpyruvate/pyruvate domain"/>
    <property type="match status" value="1"/>
</dbReference>
<feature type="signal peptide" evidence="5">
    <location>
        <begin position="1"/>
        <end position="42"/>
    </location>
</feature>
<keyword evidence="2" id="KW-0479">Metal-binding</keyword>
<feature type="chain" id="PRO_5007511304" evidence="5">
    <location>
        <begin position="43"/>
        <end position="316"/>
    </location>
</feature>
<dbReference type="GO" id="GO:0046872">
    <property type="term" value="F:metal ion binding"/>
    <property type="evidence" value="ECO:0007669"/>
    <property type="project" value="UniProtKB-KW"/>
</dbReference>
<organism evidence="7 8">
    <name type="scientific">Luteitalea pratensis</name>
    <dbReference type="NCBI Taxonomy" id="1855912"/>
    <lineage>
        <taxon>Bacteria</taxon>
        <taxon>Pseudomonadati</taxon>
        <taxon>Acidobacteriota</taxon>
        <taxon>Vicinamibacteria</taxon>
        <taxon>Vicinamibacterales</taxon>
        <taxon>Vicinamibacteraceae</taxon>
        <taxon>Luteitalea</taxon>
    </lineage>
</organism>
<dbReference type="InterPro" id="IPR050251">
    <property type="entry name" value="HpcH-HpaI_aldolase"/>
</dbReference>
<dbReference type="Proteomes" id="UP000076079">
    <property type="component" value="Chromosome"/>
</dbReference>
<dbReference type="STRING" id="1855912.LuPra_00947"/>
<dbReference type="GO" id="GO:0005737">
    <property type="term" value="C:cytoplasm"/>
    <property type="evidence" value="ECO:0007669"/>
    <property type="project" value="TreeGrafter"/>
</dbReference>
<dbReference type="EMBL" id="CP015136">
    <property type="protein sequence ID" value="AMY07766.1"/>
    <property type="molecule type" value="Genomic_DNA"/>
</dbReference>
<accession>A0A143PH75</accession>
<dbReference type="Pfam" id="PF03328">
    <property type="entry name" value="HpcH_HpaI"/>
    <property type="match status" value="1"/>
</dbReference>
<dbReference type="KEGG" id="abac:LuPra_00947"/>
<dbReference type="AlphaFoldDB" id="A0A143PH75"/>
<name>A0A143PH75_LUTPR</name>
<evidence type="ECO:0000256" key="2">
    <source>
        <dbReference type="ARBA" id="ARBA00022723"/>
    </source>
</evidence>
<dbReference type="PANTHER" id="PTHR30502:SF0">
    <property type="entry name" value="PHOSPHOENOLPYRUVATE CARBOXYLASE FAMILY PROTEIN"/>
    <property type="match status" value="1"/>
</dbReference>
<proteinExistence type="inferred from homology"/>
<reference evidence="8" key="2">
    <citation type="submission" date="2016-04" db="EMBL/GenBank/DDBJ databases">
        <title>First Complete Genome Sequence of a Subdivision 6 Acidobacterium.</title>
        <authorList>
            <person name="Huang S."/>
            <person name="Vieira S."/>
            <person name="Bunk B."/>
            <person name="Riedel T."/>
            <person name="Sproeer C."/>
            <person name="Overmann J."/>
        </authorList>
    </citation>
    <scope>NUCLEOTIDE SEQUENCE [LARGE SCALE GENOMIC DNA]</scope>
    <source>
        <strain evidence="8">DSM 100886 HEG_-6_39</strain>
    </source>
</reference>
<reference evidence="7 8" key="1">
    <citation type="journal article" date="2016" name="Genome Announc.">
        <title>First Complete Genome Sequence of a Subdivision 6 Acidobacterium Strain.</title>
        <authorList>
            <person name="Huang S."/>
            <person name="Vieira S."/>
            <person name="Bunk B."/>
            <person name="Riedel T."/>
            <person name="Sproer C."/>
            <person name="Overmann J."/>
        </authorList>
    </citation>
    <scope>NUCLEOTIDE SEQUENCE [LARGE SCALE GENOMIC DNA]</scope>
    <source>
        <strain evidence="8">DSM 100886 HEG_-6_39</strain>
    </source>
</reference>
<dbReference type="Gene3D" id="3.20.20.60">
    <property type="entry name" value="Phosphoenolpyruvate-binding domains"/>
    <property type="match status" value="1"/>
</dbReference>
<comment type="similarity">
    <text evidence="1">Belongs to the HpcH/HpaI aldolase family.</text>
</comment>
<dbReference type="InterPro" id="IPR015813">
    <property type="entry name" value="Pyrv/PenolPyrv_kinase-like_dom"/>
</dbReference>
<keyword evidence="5" id="KW-0732">Signal</keyword>